<gene>
    <name evidence="12" type="primary">tig</name>
    <name evidence="18" type="ORF">IQ260_05925</name>
</gene>
<dbReference type="GO" id="GO:0051301">
    <property type="term" value="P:cell division"/>
    <property type="evidence" value="ECO:0007669"/>
    <property type="project" value="UniProtKB-KW"/>
</dbReference>
<dbReference type="Pfam" id="PF05697">
    <property type="entry name" value="Trigger_N"/>
    <property type="match status" value="1"/>
</dbReference>
<dbReference type="InterPro" id="IPR001179">
    <property type="entry name" value="PPIase_FKBP_dom"/>
</dbReference>
<dbReference type="Proteomes" id="UP000615026">
    <property type="component" value="Unassembled WGS sequence"/>
</dbReference>
<dbReference type="InterPro" id="IPR037041">
    <property type="entry name" value="Trigger_fac_C_sf"/>
</dbReference>
<dbReference type="PROSITE" id="PS50059">
    <property type="entry name" value="FKBP_PPIASE"/>
    <property type="match status" value="1"/>
</dbReference>
<dbReference type="SUPFAM" id="SSF54534">
    <property type="entry name" value="FKBP-like"/>
    <property type="match status" value="1"/>
</dbReference>
<evidence type="ECO:0000256" key="14">
    <source>
        <dbReference type="RuleBase" id="RU003914"/>
    </source>
</evidence>
<evidence type="ECO:0000256" key="16">
    <source>
        <dbReference type="SAM" id="MobiDB-lite"/>
    </source>
</evidence>
<dbReference type="GO" id="GO:0043022">
    <property type="term" value="F:ribosome binding"/>
    <property type="evidence" value="ECO:0007669"/>
    <property type="project" value="TreeGrafter"/>
</dbReference>
<comment type="function">
    <text evidence="10 12">Involved in protein export. Acts as a chaperone by maintaining the newly synthesized protein in an open conformation. Functions as a peptidyl-prolyl cis-trans isomerase.</text>
</comment>
<comment type="subcellular location">
    <subcellularLocation>
        <location evidence="12">Cytoplasm</location>
    </subcellularLocation>
    <text evidence="12">About half TF is bound to the ribosome near the polypeptide exit tunnel while the other half is free in the cytoplasm.</text>
</comment>
<comment type="caution">
    <text evidence="18">The sequence shown here is derived from an EMBL/GenBank/DDBJ whole genome shotgun (WGS) entry which is preliminary data.</text>
</comment>
<protein>
    <recommendedName>
        <fullName evidence="4 12">Trigger factor</fullName>
        <shortName evidence="12">TF</shortName>
        <ecNumber evidence="3 12">5.2.1.8</ecNumber>
    </recommendedName>
    <alternativeName>
        <fullName evidence="11 12">PPIase</fullName>
    </alternativeName>
</protein>
<name>A0A928X1H9_LEPEC</name>
<dbReference type="InterPro" id="IPR036611">
    <property type="entry name" value="Trigger_fac_ribosome-bd_sf"/>
</dbReference>
<dbReference type="SUPFAM" id="SSF102735">
    <property type="entry name" value="Trigger factor ribosome-binding domain"/>
    <property type="match status" value="1"/>
</dbReference>
<dbReference type="GO" id="GO:0043335">
    <property type="term" value="P:protein unfolding"/>
    <property type="evidence" value="ECO:0007669"/>
    <property type="project" value="TreeGrafter"/>
</dbReference>
<organism evidence="18 19">
    <name type="scientific">Leptolyngbya cf. ectocarpi LEGE 11479</name>
    <dbReference type="NCBI Taxonomy" id="1828722"/>
    <lineage>
        <taxon>Bacteria</taxon>
        <taxon>Bacillati</taxon>
        <taxon>Cyanobacteriota</taxon>
        <taxon>Cyanophyceae</taxon>
        <taxon>Leptolyngbyales</taxon>
        <taxon>Leptolyngbyaceae</taxon>
        <taxon>Leptolyngbya group</taxon>
        <taxon>Leptolyngbya</taxon>
    </lineage>
</organism>
<evidence type="ECO:0000256" key="2">
    <source>
        <dbReference type="ARBA" id="ARBA00005464"/>
    </source>
</evidence>
<evidence type="ECO:0000256" key="1">
    <source>
        <dbReference type="ARBA" id="ARBA00000971"/>
    </source>
</evidence>
<dbReference type="HAMAP" id="MF_00303">
    <property type="entry name" value="Trigger_factor_Tig"/>
    <property type="match status" value="1"/>
</dbReference>
<evidence type="ECO:0000259" key="17">
    <source>
        <dbReference type="PROSITE" id="PS50059"/>
    </source>
</evidence>
<dbReference type="FunFam" id="3.10.50.40:FF:000001">
    <property type="entry name" value="Trigger factor"/>
    <property type="match status" value="1"/>
</dbReference>
<evidence type="ECO:0000256" key="3">
    <source>
        <dbReference type="ARBA" id="ARBA00013194"/>
    </source>
</evidence>
<evidence type="ECO:0000256" key="10">
    <source>
        <dbReference type="ARBA" id="ARBA00024849"/>
    </source>
</evidence>
<evidence type="ECO:0000256" key="6">
    <source>
        <dbReference type="ARBA" id="ARBA00023110"/>
    </source>
</evidence>
<accession>A0A928X1H9</accession>
<dbReference type="Pfam" id="PF00254">
    <property type="entry name" value="FKBP_C"/>
    <property type="match status" value="1"/>
</dbReference>
<proteinExistence type="inferred from homology"/>
<evidence type="ECO:0000256" key="15">
    <source>
        <dbReference type="SAM" id="Coils"/>
    </source>
</evidence>
<dbReference type="GO" id="GO:0005737">
    <property type="term" value="C:cytoplasm"/>
    <property type="evidence" value="ECO:0007669"/>
    <property type="project" value="UniProtKB-SubCell"/>
</dbReference>
<evidence type="ECO:0000256" key="12">
    <source>
        <dbReference type="HAMAP-Rule" id="MF_00303"/>
    </source>
</evidence>
<sequence length="459" mass="51185">MKVTQERLPDSQVGLEIEVPADISKQTYEQTLRKYMKTANIPGFRKGKVPRQILVQQLGATRLKAAALEELVQTVIDKAIAQEEIEALGNYQLRSGFETLIEEFEPGKSLTISASVDVPPQAELQQYKDLSVQSEEVVYNSERITETLESYQQNLASLVPIEDRAAQEGDVAVVDFVGKTVEEGKPPEEFEGGSASEFQVEIKEGRFIPGFVEGIVGMELGQTKDVEVSFPEEYPQEDLAGKPAVFAITLNDLKERELPDLDDDLAQEVSEFETLEELKQSLEERFKKEAEDATKANTEKALLDELVTHLQVEIPKTLLQREVDHIVTQTVMQLSNQGIDINKFLTKELVGNMRENAKPEATERLRRTLALGEVAKQESISVEEDAIAARIKEMMAEVDNPADIDQDRLKQVVNEDLLKEKILAWLAENATVELVPEGSLSQTDDDTKAVDGNAASEEE</sequence>
<evidence type="ECO:0000256" key="4">
    <source>
        <dbReference type="ARBA" id="ARBA00016902"/>
    </source>
</evidence>
<dbReference type="InterPro" id="IPR008880">
    <property type="entry name" value="Trigger_fac_C"/>
</dbReference>
<evidence type="ECO:0000256" key="7">
    <source>
        <dbReference type="ARBA" id="ARBA00023186"/>
    </source>
</evidence>
<comment type="catalytic activity">
    <reaction evidence="1 12 13">
        <text>[protein]-peptidylproline (omega=180) = [protein]-peptidylproline (omega=0)</text>
        <dbReference type="Rhea" id="RHEA:16237"/>
        <dbReference type="Rhea" id="RHEA-COMP:10747"/>
        <dbReference type="Rhea" id="RHEA-COMP:10748"/>
        <dbReference type="ChEBI" id="CHEBI:83833"/>
        <dbReference type="ChEBI" id="CHEBI:83834"/>
        <dbReference type="EC" id="5.2.1.8"/>
    </reaction>
</comment>
<dbReference type="Pfam" id="PF05698">
    <property type="entry name" value="Trigger_C"/>
    <property type="match status" value="1"/>
</dbReference>
<dbReference type="InterPro" id="IPR008881">
    <property type="entry name" value="Trigger_fac_ribosome-bd_bac"/>
</dbReference>
<dbReference type="Gene3D" id="1.10.3120.10">
    <property type="entry name" value="Trigger factor, C-terminal domain"/>
    <property type="match status" value="1"/>
</dbReference>
<dbReference type="EMBL" id="JADEXP010000031">
    <property type="protein sequence ID" value="MBE9066185.1"/>
    <property type="molecule type" value="Genomic_DNA"/>
</dbReference>
<evidence type="ECO:0000256" key="13">
    <source>
        <dbReference type="PROSITE-ProRule" id="PRU00277"/>
    </source>
</evidence>
<comment type="similarity">
    <text evidence="2 12 14">Belongs to the FKBP-type PPIase family. Tig subfamily.</text>
</comment>
<dbReference type="GO" id="GO:0051083">
    <property type="term" value="P:'de novo' cotranslational protein folding"/>
    <property type="evidence" value="ECO:0007669"/>
    <property type="project" value="TreeGrafter"/>
</dbReference>
<dbReference type="InterPro" id="IPR046357">
    <property type="entry name" value="PPIase_dom_sf"/>
</dbReference>
<dbReference type="InterPro" id="IPR005215">
    <property type="entry name" value="Trig_fac"/>
</dbReference>
<evidence type="ECO:0000313" key="18">
    <source>
        <dbReference type="EMBL" id="MBE9066185.1"/>
    </source>
</evidence>
<evidence type="ECO:0000256" key="8">
    <source>
        <dbReference type="ARBA" id="ARBA00023235"/>
    </source>
</evidence>
<dbReference type="EC" id="5.2.1.8" evidence="3 12"/>
<keyword evidence="8 12" id="KW-0413">Isomerase</keyword>
<evidence type="ECO:0000256" key="9">
    <source>
        <dbReference type="ARBA" id="ARBA00023306"/>
    </source>
</evidence>
<dbReference type="PANTHER" id="PTHR30560:SF3">
    <property type="entry name" value="TRIGGER FACTOR-LIKE PROTEIN TIG, CHLOROPLASTIC"/>
    <property type="match status" value="1"/>
</dbReference>
<evidence type="ECO:0000256" key="11">
    <source>
        <dbReference type="ARBA" id="ARBA00029986"/>
    </source>
</evidence>
<dbReference type="GO" id="GO:0015031">
    <property type="term" value="P:protein transport"/>
    <property type="evidence" value="ECO:0007669"/>
    <property type="project" value="UniProtKB-UniRule"/>
</dbReference>
<evidence type="ECO:0000313" key="19">
    <source>
        <dbReference type="Proteomes" id="UP000615026"/>
    </source>
</evidence>
<feature type="domain" description="PPIase FKBP-type" evidence="17">
    <location>
        <begin position="169"/>
        <end position="262"/>
    </location>
</feature>
<feature type="coiled-coil region" evidence="15">
    <location>
        <begin position="265"/>
        <end position="299"/>
    </location>
</feature>
<dbReference type="Gene3D" id="3.10.50.40">
    <property type="match status" value="1"/>
</dbReference>
<evidence type="ECO:0000256" key="5">
    <source>
        <dbReference type="ARBA" id="ARBA00022618"/>
    </source>
</evidence>
<dbReference type="GO" id="GO:0003755">
    <property type="term" value="F:peptidyl-prolyl cis-trans isomerase activity"/>
    <property type="evidence" value="ECO:0007669"/>
    <property type="project" value="UniProtKB-UniRule"/>
</dbReference>
<dbReference type="PIRSF" id="PIRSF003095">
    <property type="entry name" value="Trigger_factor"/>
    <property type="match status" value="1"/>
</dbReference>
<dbReference type="InterPro" id="IPR027304">
    <property type="entry name" value="Trigger_fact/SurA_dom_sf"/>
</dbReference>
<dbReference type="SUPFAM" id="SSF109998">
    <property type="entry name" value="Triger factor/SurA peptide-binding domain-like"/>
    <property type="match status" value="1"/>
</dbReference>
<keyword evidence="19" id="KW-1185">Reference proteome</keyword>
<dbReference type="PANTHER" id="PTHR30560">
    <property type="entry name" value="TRIGGER FACTOR CHAPERONE AND PEPTIDYL-PROLYL CIS/TRANS ISOMERASE"/>
    <property type="match status" value="1"/>
</dbReference>
<keyword evidence="6 12" id="KW-0697">Rotamase</keyword>
<dbReference type="AlphaFoldDB" id="A0A928X1H9"/>
<keyword evidence="12" id="KW-0963">Cytoplasm</keyword>
<dbReference type="NCBIfam" id="TIGR00115">
    <property type="entry name" value="tig"/>
    <property type="match status" value="1"/>
</dbReference>
<keyword evidence="15" id="KW-0175">Coiled coil</keyword>
<comment type="domain">
    <text evidence="12">Consists of 3 domains; the N-terminus binds the ribosome, the middle domain has PPIase activity, while the C-terminus has intrinsic chaperone activity on its own.</text>
</comment>
<reference evidence="18" key="1">
    <citation type="submission" date="2020-10" db="EMBL/GenBank/DDBJ databases">
        <authorList>
            <person name="Castelo-Branco R."/>
            <person name="Eusebio N."/>
            <person name="Adriana R."/>
            <person name="Vieira A."/>
            <person name="Brugerolle De Fraissinette N."/>
            <person name="Rezende De Castro R."/>
            <person name="Schneider M.P."/>
            <person name="Vasconcelos V."/>
            <person name="Leao P.N."/>
        </authorList>
    </citation>
    <scope>NUCLEOTIDE SEQUENCE</scope>
    <source>
        <strain evidence="18">LEGE 11479</strain>
    </source>
</reference>
<dbReference type="Gene3D" id="3.30.70.1050">
    <property type="entry name" value="Trigger factor ribosome-binding domain"/>
    <property type="match status" value="1"/>
</dbReference>
<dbReference type="RefSeq" id="WP_193991746.1">
    <property type="nucleotide sequence ID" value="NZ_JADEXP010000031.1"/>
</dbReference>
<keyword evidence="5 12" id="KW-0132">Cell division</keyword>
<keyword evidence="7 12" id="KW-0143">Chaperone</keyword>
<dbReference type="FunFam" id="3.30.70.1050:FF:000004">
    <property type="entry name" value="Trigger factor"/>
    <property type="match status" value="1"/>
</dbReference>
<dbReference type="GO" id="GO:0044183">
    <property type="term" value="F:protein folding chaperone"/>
    <property type="evidence" value="ECO:0007669"/>
    <property type="project" value="TreeGrafter"/>
</dbReference>
<keyword evidence="9 12" id="KW-0131">Cell cycle</keyword>
<feature type="region of interest" description="Disordered" evidence="16">
    <location>
        <begin position="435"/>
        <end position="459"/>
    </location>
</feature>